<feature type="compositionally biased region" description="Low complexity" evidence="3">
    <location>
        <begin position="476"/>
        <end position="488"/>
    </location>
</feature>
<dbReference type="EMBL" id="RWJN01000120">
    <property type="protein sequence ID" value="TCD66813.1"/>
    <property type="molecule type" value="Genomic_DNA"/>
</dbReference>
<feature type="compositionally biased region" description="Basic residues" evidence="3">
    <location>
        <begin position="113"/>
        <end position="129"/>
    </location>
</feature>
<dbReference type="SMART" id="SM00343">
    <property type="entry name" value="ZnF_C2HC"/>
    <property type="match status" value="1"/>
</dbReference>
<gene>
    <name evidence="5" type="ORF">EIP91_000891</name>
</gene>
<evidence type="ECO:0000256" key="1">
    <source>
        <dbReference type="ARBA" id="ARBA00022664"/>
    </source>
</evidence>
<keyword evidence="2" id="KW-0862">Zinc</keyword>
<dbReference type="SUPFAM" id="SSF57756">
    <property type="entry name" value="Retrovirus zinc finger-like domains"/>
    <property type="match status" value="1"/>
</dbReference>
<feature type="compositionally biased region" description="Low complexity" evidence="3">
    <location>
        <begin position="197"/>
        <end position="208"/>
    </location>
</feature>
<keyword evidence="2" id="KW-0863">Zinc-finger</keyword>
<feature type="region of interest" description="Disordered" evidence="3">
    <location>
        <begin position="184"/>
        <end position="270"/>
    </location>
</feature>
<dbReference type="PROSITE" id="PS50158">
    <property type="entry name" value="ZF_CCHC"/>
    <property type="match status" value="1"/>
</dbReference>
<feature type="compositionally biased region" description="Basic and acidic residues" evidence="3">
    <location>
        <begin position="58"/>
        <end position="69"/>
    </location>
</feature>
<feature type="region of interest" description="Disordered" evidence="3">
    <location>
        <begin position="55"/>
        <end position="172"/>
    </location>
</feature>
<evidence type="ECO:0000313" key="5">
    <source>
        <dbReference type="EMBL" id="TCD66813.1"/>
    </source>
</evidence>
<evidence type="ECO:0000313" key="6">
    <source>
        <dbReference type="Proteomes" id="UP000292702"/>
    </source>
</evidence>
<dbReference type="OrthoDB" id="1750432at2759"/>
<organism evidence="5 6">
    <name type="scientific">Steccherinum ochraceum</name>
    <dbReference type="NCBI Taxonomy" id="92696"/>
    <lineage>
        <taxon>Eukaryota</taxon>
        <taxon>Fungi</taxon>
        <taxon>Dikarya</taxon>
        <taxon>Basidiomycota</taxon>
        <taxon>Agaricomycotina</taxon>
        <taxon>Agaricomycetes</taxon>
        <taxon>Polyporales</taxon>
        <taxon>Steccherinaceae</taxon>
        <taxon>Steccherinum</taxon>
    </lineage>
</organism>
<dbReference type="GO" id="GO:0008270">
    <property type="term" value="F:zinc ion binding"/>
    <property type="evidence" value="ECO:0007669"/>
    <property type="project" value="UniProtKB-KW"/>
</dbReference>
<dbReference type="GO" id="GO:0003697">
    <property type="term" value="F:single-stranded DNA binding"/>
    <property type="evidence" value="ECO:0007669"/>
    <property type="project" value="TreeGrafter"/>
</dbReference>
<dbReference type="InterPro" id="IPR001878">
    <property type="entry name" value="Znf_CCHC"/>
</dbReference>
<evidence type="ECO:0000256" key="2">
    <source>
        <dbReference type="PROSITE-ProRule" id="PRU00047"/>
    </source>
</evidence>
<dbReference type="GO" id="GO:0003690">
    <property type="term" value="F:double-stranded DNA binding"/>
    <property type="evidence" value="ECO:0007669"/>
    <property type="project" value="TreeGrafter"/>
</dbReference>
<evidence type="ECO:0000259" key="4">
    <source>
        <dbReference type="PROSITE" id="PS50158"/>
    </source>
</evidence>
<name>A0A4R0RJ00_9APHY</name>
<dbReference type="AlphaFoldDB" id="A0A4R0RJ00"/>
<keyword evidence="1" id="KW-0507">mRNA processing</keyword>
<proteinExistence type="predicted"/>
<comment type="caution">
    <text evidence="5">The sequence shown here is derived from an EMBL/GenBank/DDBJ whole genome shotgun (WGS) entry which is preliminary data.</text>
</comment>
<feature type="domain" description="CCHC-type" evidence="4">
    <location>
        <begin position="523"/>
        <end position="539"/>
    </location>
</feature>
<feature type="region of interest" description="Disordered" evidence="3">
    <location>
        <begin position="430"/>
        <end position="513"/>
    </location>
</feature>
<evidence type="ECO:0000256" key="3">
    <source>
        <dbReference type="SAM" id="MobiDB-lite"/>
    </source>
</evidence>
<feature type="compositionally biased region" description="Basic and acidic residues" evidence="3">
    <location>
        <begin position="430"/>
        <end position="452"/>
    </location>
</feature>
<dbReference type="GO" id="GO:0006397">
    <property type="term" value="P:mRNA processing"/>
    <property type="evidence" value="ECO:0007669"/>
    <property type="project" value="UniProtKB-KW"/>
</dbReference>
<dbReference type="PANTHER" id="PTHR15361">
    <property type="entry name" value="RAD51/NUKS-INTERACTING PROTEIN"/>
    <property type="match status" value="1"/>
</dbReference>
<dbReference type="Proteomes" id="UP000292702">
    <property type="component" value="Unassembled WGS sequence"/>
</dbReference>
<dbReference type="GO" id="GO:0036297">
    <property type="term" value="P:interstrand cross-link repair"/>
    <property type="evidence" value="ECO:0007669"/>
    <property type="project" value="TreeGrafter"/>
</dbReference>
<dbReference type="GO" id="GO:0000724">
    <property type="term" value="P:double-strand break repair via homologous recombination"/>
    <property type="evidence" value="ECO:0007669"/>
    <property type="project" value="TreeGrafter"/>
</dbReference>
<dbReference type="InterPro" id="IPR036875">
    <property type="entry name" value="Znf_CCHC_sf"/>
</dbReference>
<dbReference type="InterPro" id="IPR052003">
    <property type="entry name" value="HR_DNA-Binding_Protein"/>
</dbReference>
<dbReference type="PANTHER" id="PTHR15361:SF5">
    <property type="entry name" value="C3H1-TYPE DOMAIN-CONTAINING PROTEIN"/>
    <property type="match status" value="1"/>
</dbReference>
<dbReference type="Pfam" id="PF00098">
    <property type="entry name" value="zf-CCHC"/>
    <property type="match status" value="1"/>
</dbReference>
<protein>
    <recommendedName>
        <fullName evidence="4">CCHC-type domain-containing protein</fullName>
    </recommendedName>
</protein>
<keyword evidence="6" id="KW-1185">Reference proteome</keyword>
<feature type="compositionally biased region" description="Polar residues" evidence="3">
    <location>
        <begin position="489"/>
        <end position="508"/>
    </location>
</feature>
<dbReference type="CDD" id="cd00303">
    <property type="entry name" value="retropepsin_like"/>
    <property type="match status" value="1"/>
</dbReference>
<feature type="compositionally biased region" description="Basic and acidic residues" evidence="3">
    <location>
        <begin position="257"/>
        <end position="270"/>
    </location>
</feature>
<feature type="compositionally biased region" description="Basic residues" evidence="3">
    <location>
        <begin position="231"/>
        <end position="256"/>
    </location>
</feature>
<accession>A0A4R0RJ00</accession>
<feature type="compositionally biased region" description="Basic and acidic residues" evidence="3">
    <location>
        <begin position="96"/>
        <end position="112"/>
    </location>
</feature>
<dbReference type="Gene3D" id="4.10.60.10">
    <property type="entry name" value="Zinc finger, CCHC-type"/>
    <property type="match status" value="1"/>
</dbReference>
<dbReference type="STRING" id="92696.A0A4R0RJ00"/>
<feature type="compositionally biased region" description="Acidic residues" evidence="3">
    <location>
        <begin position="209"/>
        <end position="226"/>
    </location>
</feature>
<sequence length="938" mass="104650">MVDPRNWGASQIPADELNPELQRKILESYQTTKKVAQDEDVDLEVQREMFEFFKAWKSSKDQASPEKTRPSQQGNETPSHEDDEPESPVMSTISTHQEKQSANHPDASDQERRKKRKKKRARSPKKRGNSQKFTEAAESFVDESMRATGPSVRARAGKSSGPGVTGFAPVNQVFPESYLGRALKLPKATGRGGDPPSDSSDSDSSSSSSEDESSSEDDDSSDDESTDSERSRKRHRRHKKRSKKSRKSRKTRKHKESRFMKPEKPEAYDGKPDAEVFHKFIRQVTRLIEAYKVDDDEVAVTVSDYLTGDAYKYYANTIDNDDPTQWGLREIFIGLFNYCFPLDFRLQQREKLRNARQNSRSVREFAHELQNLFRMAGFVSKEEQVDRLWNGLNLKIQSRLWEHKLSPTTSSWDEIVEDAIFIEAALKVTERHKASDPKNDKSRKHDRDRDSHGQGGSSSGPRNGNGQWKGKQRDGNSNSSQPNRNSSSTKGSGSDPTRSKQNNGQKHSQLTDKEKADLRAANKCFLCKETGHMARNCPKANHIKSDKKGKPPGLPTYSIGIDTERLRALAESTTTPDELEIAHINIDTGALAAEPAETLATETVDTAELDSAADDEKAVSEASFDSELDETPITLATDFLGLRAMKLLDECAPYWCTQSDPVLERIYGPFTVYQTSATEHVVLNGDLLNDVVIPSDYLRNPSFDLVRWFEDQLLCVRTSGYDDEILPSICTNEHARHPVMGDVEAMRVWYLLNEFLPKMPTGVTRFDVSRLSDDELLVSDDLLSASCVLGTENLSNPKFDLINCYITHSTRFLGLEGGRFDVWEDDGPLVPWPDTTISPPASLSSATPSGPSLQVSAVAVELNAQGSSAPVANPFTAVQRNASSPKDFRRHIPEPIIIVVKINDQPARTLLDSGSLGDFISAKFAHQIGAQALFGSVM</sequence>
<keyword evidence="2" id="KW-0479">Metal-binding</keyword>
<reference evidence="5 6" key="1">
    <citation type="submission" date="2018-11" db="EMBL/GenBank/DDBJ databases">
        <title>Genome assembly of Steccherinum ochraceum LE-BIN_3174, the white-rot fungus of the Steccherinaceae family (The Residual Polyporoid clade, Polyporales, Basidiomycota).</title>
        <authorList>
            <person name="Fedorova T.V."/>
            <person name="Glazunova O.A."/>
            <person name="Landesman E.O."/>
            <person name="Moiseenko K.V."/>
            <person name="Psurtseva N.V."/>
            <person name="Savinova O.S."/>
            <person name="Shakhova N.V."/>
            <person name="Tyazhelova T.V."/>
            <person name="Vasina D.V."/>
        </authorList>
    </citation>
    <scope>NUCLEOTIDE SEQUENCE [LARGE SCALE GENOMIC DNA]</scope>
    <source>
        <strain evidence="5 6">LE-BIN_3174</strain>
    </source>
</reference>